<dbReference type="AlphaFoldDB" id="A0A498BYJ7"/>
<evidence type="ECO:0000313" key="3">
    <source>
        <dbReference type="Proteomes" id="UP000273158"/>
    </source>
</evidence>
<sequence>MNRLLVVILAAFDAAIAAAVGLAAALAPLTLLWVFGFGGGADWGLLWPASARIWQFGLLVPVQVDLPDAYLVSAGVPVEGAAFLLSLSPLAFAVFTALFAARSGARAAHSGAGLIGVLSGGVVFAALASLVTLSAHAPVAAVETWQAILLPVLVYALPAAAGALVTAWREGDDGVVDAVHDLADDSELWRGAVPAAARGLAAALVGMIGVGAAVLAVALAVGGGDVVALFESAHVDLVGAVAIGLAQVAYLPTLVVWGLSFAAGPGLLLGDGATVSAAGTDVGVLPAIPVLGIVPEDPSQWLLLLAVVVVAVGAFAGWIARRRLVDEQTDAVATRLAVLGILVVGAGGAAALLAVVASGSIGPGRLAVVGTQPGPLALAVGAEIAVGAAITLFGLRASTRERGDDVDRYDTMPDSDVALVPTVVAGGAATSLPQPDGGWSSATGNARSVPVVDVDMQATEEIAPIAFLSDDAEPDTAPTASADPPAPDDNLTEPLDLDDPTAPPR</sequence>
<protein>
    <submittedName>
        <fullName evidence="2">Uncharacterized protein</fullName>
    </submittedName>
</protein>
<dbReference type="EMBL" id="RCDB01000003">
    <property type="protein sequence ID" value="RLK47867.1"/>
    <property type="molecule type" value="Genomic_DNA"/>
</dbReference>
<organism evidence="2 3">
    <name type="scientific">Microbacterium telephonicum</name>
    <dbReference type="NCBI Taxonomy" id="1714841"/>
    <lineage>
        <taxon>Bacteria</taxon>
        <taxon>Bacillati</taxon>
        <taxon>Actinomycetota</taxon>
        <taxon>Actinomycetes</taxon>
        <taxon>Micrococcales</taxon>
        <taxon>Microbacteriaceae</taxon>
        <taxon>Microbacterium</taxon>
    </lineage>
</organism>
<dbReference type="RefSeq" id="WP_199692443.1">
    <property type="nucleotide sequence ID" value="NZ_RCDB01000003.1"/>
</dbReference>
<evidence type="ECO:0000256" key="1">
    <source>
        <dbReference type="SAM" id="MobiDB-lite"/>
    </source>
</evidence>
<dbReference type="Proteomes" id="UP000273158">
    <property type="component" value="Unassembled WGS sequence"/>
</dbReference>
<dbReference type="InterPro" id="IPR045931">
    <property type="entry name" value="DUF6350"/>
</dbReference>
<accession>A0A498BYJ7</accession>
<dbReference type="Pfam" id="PF19877">
    <property type="entry name" value="DUF6350"/>
    <property type="match status" value="1"/>
</dbReference>
<proteinExistence type="predicted"/>
<reference evidence="2 3" key="1">
    <citation type="journal article" date="2015" name="Stand. Genomic Sci.">
        <title>Genomic Encyclopedia of Bacterial and Archaeal Type Strains, Phase III: the genomes of soil and plant-associated and newly described type strains.</title>
        <authorList>
            <person name="Whitman W.B."/>
            <person name="Woyke T."/>
            <person name="Klenk H.P."/>
            <person name="Zhou Y."/>
            <person name="Lilburn T.G."/>
            <person name="Beck B.J."/>
            <person name="De Vos P."/>
            <person name="Vandamme P."/>
            <person name="Eisen J.A."/>
            <person name="Garrity G."/>
            <person name="Hugenholtz P."/>
            <person name="Kyrpides N.C."/>
        </authorList>
    </citation>
    <scope>NUCLEOTIDE SEQUENCE [LARGE SCALE GENOMIC DNA]</scope>
    <source>
        <strain evidence="2 3">S2T63</strain>
    </source>
</reference>
<comment type="caution">
    <text evidence="2">The sequence shown here is derived from an EMBL/GenBank/DDBJ whole genome shotgun (WGS) entry which is preliminary data.</text>
</comment>
<evidence type="ECO:0000313" key="2">
    <source>
        <dbReference type="EMBL" id="RLK47867.1"/>
    </source>
</evidence>
<feature type="region of interest" description="Disordered" evidence="1">
    <location>
        <begin position="465"/>
        <end position="505"/>
    </location>
</feature>
<gene>
    <name evidence="2" type="ORF">C7474_2466</name>
</gene>
<keyword evidence="3" id="KW-1185">Reference proteome</keyword>
<name>A0A498BYJ7_9MICO</name>